<keyword evidence="3" id="KW-0812">Transmembrane</keyword>
<proteinExistence type="predicted"/>
<keyword evidence="1 3" id="KW-0472">Membrane</keyword>
<dbReference type="AlphaFoldDB" id="W0AE72"/>
<dbReference type="CDD" id="cd07185">
    <property type="entry name" value="OmpA_C-like"/>
    <property type="match status" value="1"/>
</dbReference>
<dbReference type="PANTHER" id="PTHR30329:SF19">
    <property type="entry name" value="OUTER MEMBRANE PROTEIN, OMPA FAMILY"/>
    <property type="match status" value="1"/>
</dbReference>
<dbReference type="STRING" id="1123269.NX02_18610"/>
<dbReference type="HOGENOM" id="CLU_041790_0_0_5"/>
<dbReference type="EMBL" id="CP006644">
    <property type="protein sequence ID" value="AHE55391.1"/>
    <property type="molecule type" value="Genomic_DNA"/>
</dbReference>
<sequence>MVGEGGGAMSDGPNEMGGRTMLRPAGVPGSAPVPPLRPAPAATRPRTLADDDDVPQPPPPAAVRNALVTAATPLLALMAGMRAGRVRLPLPELHRIAIGLGDAFDAALTALPLDAETRRRARYGVLATADDIAQNLPGRAGEGAEWARRSLIVRAFGENIGGDRFWLLLDEMLHRPADSAALIELYHACLAAGFEGRYRVAPDGRRQLHDLMTRAYAALPHVRALSQTELSPRWRGTPTPMRRIGAWPPLLLGSAGALLLLVLAVLLLRLILAQTGQPALDALTAINPDQPLRLSRGAAPVAPADNAAGDRLRRFLAPEIAARLVTVEQDATSVRVRTTVGGLFASGSDALEARARPLFERIGTAIEAEPGRVRVEGHADSDAVATLTFPDNVVLSKARAEAAGALIRSRLSAPDRVTVEGFGASRPITTNDSPAGKALNRRVEVVLVQEATR</sequence>
<dbReference type="eggNOG" id="COG3455">
    <property type="taxonomic scope" value="Bacteria"/>
</dbReference>
<evidence type="ECO:0000256" key="1">
    <source>
        <dbReference type="PROSITE-ProRule" id="PRU00473"/>
    </source>
</evidence>
<reference evidence="5 6" key="1">
    <citation type="submission" date="2013-07" db="EMBL/GenBank/DDBJ databases">
        <title>Completed genome of Sphingomonas sanxanigenens NX02.</title>
        <authorList>
            <person name="Ma T."/>
            <person name="Huang H."/>
            <person name="Wu M."/>
            <person name="Li X."/>
            <person name="Li G."/>
        </authorList>
    </citation>
    <scope>NUCLEOTIDE SEQUENCE [LARGE SCALE GENOMIC DNA]</scope>
    <source>
        <strain evidence="5 6">NX02</strain>
    </source>
</reference>
<feature type="domain" description="OmpA-like" evidence="4">
    <location>
        <begin position="331"/>
        <end position="451"/>
    </location>
</feature>
<dbReference type="InterPro" id="IPR050330">
    <property type="entry name" value="Bact_OuterMem_StrucFunc"/>
</dbReference>
<dbReference type="PATRIC" id="fig|1123269.5.peg.3644"/>
<feature type="region of interest" description="Disordered" evidence="2">
    <location>
        <begin position="1"/>
        <end position="61"/>
    </location>
</feature>
<dbReference type="SUPFAM" id="SSF103088">
    <property type="entry name" value="OmpA-like"/>
    <property type="match status" value="1"/>
</dbReference>
<evidence type="ECO:0000313" key="5">
    <source>
        <dbReference type="EMBL" id="AHE55391.1"/>
    </source>
</evidence>
<evidence type="ECO:0000256" key="2">
    <source>
        <dbReference type="SAM" id="MobiDB-lite"/>
    </source>
</evidence>
<name>W0AE72_9SPHN</name>
<dbReference type="InterPro" id="IPR036737">
    <property type="entry name" value="OmpA-like_sf"/>
</dbReference>
<dbReference type="GO" id="GO:0016020">
    <property type="term" value="C:membrane"/>
    <property type="evidence" value="ECO:0007669"/>
    <property type="project" value="UniProtKB-UniRule"/>
</dbReference>
<dbReference type="InterPro" id="IPR038522">
    <property type="entry name" value="T4/T6SS_DotU_sf"/>
</dbReference>
<dbReference type="PROSITE" id="PS51123">
    <property type="entry name" value="OMPA_2"/>
    <property type="match status" value="1"/>
</dbReference>
<dbReference type="PANTHER" id="PTHR30329">
    <property type="entry name" value="STATOR ELEMENT OF FLAGELLAR MOTOR COMPLEX"/>
    <property type="match status" value="1"/>
</dbReference>
<dbReference type="Gene3D" id="1.25.40.590">
    <property type="entry name" value="Type IV / VI secretion system, DotU"/>
    <property type="match status" value="1"/>
</dbReference>
<dbReference type="eggNOG" id="COG1360">
    <property type="taxonomic scope" value="Bacteria"/>
</dbReference>
<accession>W0AE72</accession>
<keyword evidence="3" id="KW-1133">Transmembrane helix</keyword>
<dbReference type="NCBIfam" id="TIGR03349">
    <property type="entry name" value="IV_VI_DotU"/>
    <property type="match status" value="1"/>
</dbReference>
<dbReference type="Pfam" id="PF00691">
    <property type="entry name" value="OmpA"/>
    <property type="match status" value="1"/>
</dbReference>
<dbReference type="NCBIfam" id="NF038228">
    <property type="entry name" value="IcmH_DotU_IVB"/>
    <property type="match status" value="1"/>
</dbReference>
<dbReference type="Gene3D" id="3.30.1330.60">
    <property type="entry name" value="OmpA-like domain"/>
    <property type="match status" value="1"/>
</dbReference>
<evidence type="ECO:0000256" key="3">
    <source>
        <dbReference type="SAM" id="Phobius"/>
    </source>
</evidence>
<dbReference type="KEGG" id="ssan:NX02_18610"/>
<protein>
    <recommendedName>
        <fullName evidence="4">OmpA-like domain-containing protein</fullName>
    </recommendedName>
</protein>
<dbReference type="InterPro" id="IPR017732">
    <property type="entry name" value="T4/T6SS_DotU"/>
</dbReference>
<keyword evidence="6" id="KW-1185">Reference proteome</keyword>
<dbReference type="Pfam" id="PF09850">
    <property type="entry name" value="DotU"/>
    <property type="match status" value="1"/>
</dbReference>
<evidence type="ECO:0000259" key="4">
    <source>
        <dbReference type="PROSITE" id="PS51123"/>
    </source>
</evidence>
<dbReference type="InterPro" id="IPR006665">
    <property type="entry name" value="OmpA-like"/>
</dbReference>
<dbReference type="Proteomes" id="UP000018851">
    <property type="component" value="Chromosome"/>
</dbReference>
<evidence type="ECO:0000313" key="6">
    <source>
        <dbReference type="Proteomes" id="UP000018851"/>
    </source>
</evidence>
<feature type="transmembrane region" description="Helical" evidence="3">
    <location>
        <begin position="250"/>
        <end position="272"/>
    </location>
</feature>
<gene>
    <name evidence="5" type="ORF">NX02_18610</name>
</gene>
<organism evidence="5 6">
    <name type="scientific">Sphingomonas sanxanigenens DSM 19645 = NX02</name>
    <dbReference type="NCBI Taxonomy" id="1123269"/>
    <lineage>
        <taxon>Bacteria</taxon>
        <taxon>Pseudomonadati</taxon>
        <taxon>Pseudomonadota</taxon>
        <taxon>Alphaproteobacteria</taxon>
        <taxon>Sphingomonadales</taxon>
        <taxon>Sphingomonadaceae</taxon>
        <taxon>Sphingomonas</taxon>
    </lineage>
</organism>